<dbReference type="Proteomes" id="UP001172101">
    <property type="component" value="Unassembled WGS sequence"/>
</dbReference>
<dbReference type="RefSeq" id="XP_060290056.1">
    <property type="nucleotide sequence ID" value="XM_060440567.1"/>
</dbReference>
<dbReference type="EMBL" id="JAUIRO010000008">
    <property type="protein sequence ID" value="KAK0703197.1"/>
    <property type="molecule type" value="Genomic_DNA"/>
</dbReference>
<keyword evidence="3" id="KW-1185">Reference proteome</keyword>
<protein>
    <submittedName>
        <fullName evidence="2">Uncharacterized protein</fullName>
    </submittedName>
</protein>
<evidence type="ECO:0000256" key="1">
    <source>
        <dbReference type="SAM" id="MobiDB-lite"/>
    </source>
</evidence>
<gene>
    <name evidence="2" type="ORF">B0T26DRAFT_680921</name>
</gene>
<feature type="compositionally biased region" description="Acidic residues" evidence="1">
    <location>
        <begin position="57"/>
        <end position="66"/>
    </location>
</feature>
<dbReference type="AlphaFoldDB" id="A0AA39ZT86"/>
<organism evidence="2 3">
    <name type="scientific">Lasiosphaeria miniovina</name>
    <dbReference type="NCBI Taxonomy" id="1954250"/>
    <lineage>
        <taxon>Eukaryota</taxon>
        <taxon>Fungi</taxon>
        <taxon>Dikarya</taxon>
        <taxon>Ascomycota</taxon>
        <taxon>Pezizomycotina</taxon>
        <taxon>Sordariomycetes</taxon>
        <taxon>Sordariomycetidae</taxon>
        <taxon>Sordariales</taxon>
        <taxon>Lasiosphaeriaceae</taxon>
        <taxon>Lasiosphaeria</taxon>
    </lineage>
</organism>
<comment type="caution">
    <text evidence="2">The sequence shown here is derived from an EMBL/GenBank/DDBJ whole genome shotgun (WGS) entry which is preliminary data.</text>
</comment>
<name>A0AA39ZT86_9PEZI</name>
<accession>A0AA39ZT86</accession>
<sequence>MDNNDQHLNHQLSAGSNNILRQSNETRDGIHRNSYCKIEVKACPDGLIISPGNEKAIEDEEDADSTEAEKKIDDKEDINDDDTRDVIELIKAKQKNSEQYISQITRRLNSTAEVVDDLVGQVGNQGIMQEMVTKLMTKSQA</sequence>
<feature type="region of interest" description="Disordered" evidence="1">
    <location>
        <begin position="49"/>
        <end position="75"/>
    </location>
</feature>
<dbReference type="GeneID" id="85323837"/>
<evidence type="ECO:0000313" key="3">
    <source>
        <dbReference type="Proteomes" id="UP001172101"/>
    </source>
</evidence>
<proteinExistence type="predicted"/>
<evidence type="ECO:0000313" key="2">
    <source>
        <dbReference type="EMBL" id="KAK0703197.1"/>
    </source>
</evidence>
<reference evidence="2" key="1">
    <citation type="submission" date="2023-06" db="EMBL/GenBank/DDBJ databases">
        <title>Genome-scale phylogeny and comparative genomics of the fungal order Sordariales.</title>
        <authorList>
            <consortium name="Lawrence Berkeley National Laboratory"/>
            <person name="Hensen N."/>
            <person name="Bonometti L."/>
            <person name="Westerberg I."/>
            <person name="Brannstrom I.O."/>
            <person name="Guillou S."/>
            <person name="Cros-Aarteil S."/>
            <person name="Calhoun S."/>
            <person name="Haridas S."/>
            <person name="Kuo A."/>
            <person name="Mondo S."/>
            <person name="Pangilinan J."/>
            <person name="Riley R."/>
            <person name="LaButti K."/>
            <person name="Andreopoulos B."/>
            <person name="Lipzen A."/>
            <person name="Chen C."/>
            <person name="Yanf M."/>
            <person name="Daum C."/>
            <person name="Ng V."/>
            <person name="Clum A."/>
            <person name="Steindorff A."/>
            <person name="Ohm R."/>
            <person name="Martin F."/>
            <person name="Silar P."/>
            <person name="Natvig D."/>
            <person name="Lalanne C."/>
            <person name="Gautier V."/>
            <person name="Ament-velasquez S.L."/>
            <person name="Kruys A."/>
            <person name="Hutchinson M.I."/>
            <person name="Powell A.J."/>
            <person name="Barry K."/>
            <person name="Miller A.N."/>
            <person name="Grigoriev I.V."/>
            <person name="Debuchy R."/>
            <person name="Gladieux P."/>
            <person name="Thoren M.H."/>
            <person name="Johannesson H."/>
        </authorList>
    </citation>
    <scope>NUCLEOTIDE SEQUENCE</scope>
    <source>
        <strain evidence="2">SMH2392-1A</strain>
    </source>
</reference>